<protein>
    <submittedName>
        <fullName evidence="2">Uncharacterized protein</fullName>
    </submittedName>
</protein>
<dbReference type="EMBL" id="JADQDK010000001">
    <property type="protein sequence ID" value="MBW0134641.1"/>
    <property type="molecule type" value="Genomic_DNA"/>
</dbReference>
<accession>A0ABS6UQU9</accession>
<evidence type="ECO:0000313" key="2">
    <source>
        <dbReference type="EMBL" id="MBW0134641.1"/>
    </source>
</evidence>
<comment type="caution">
    <text evidence="2">The sequence shown here is derived from an EMBL/GenBank/DDBJ whole genome shotgun (WGS) entry which is preliminary data.</text>
</comment>
<evidence type="ECO:0000256" key="1">
    <source>
        <dbReference type="SAM" id="MobiDB-lite"/>
    </source>
</evidence>
<keyword evidence="3" id="KW-1185">Reference proteome</keyword>
<proteinExistence type="predicted"/>
<evidence type="ECO:0000313" key="3">
    <source>
        <dbReference type="Proteomes" id="UP000694287"/>
    </source>
</evidence>
<feature type="compositionally biased region" description="Low complexity" evidence="1">
    <location>
        <begin position="185"/>
        <end position="222"/>
    </location>
</feature>
<gene>
    <name evidence="2" type="ORF">I4I81_10265</name>
</gene>
<organism evidence="2 3">
    <name type="scientific">Pseudonocardia abyssalis</name>
    <dbReference type="NCBI Taxonomy" id="2792008"/>
    <lineage>
        <taxon>Bacteria</taxon>
        <taxon>Bacillati</taxon>
        <taxon>Actinomycetota</taxon>
        <taxon>Actinomycetes</taxon>
        <taxon>Pseudonocardiales</taxon>
        <taxon>Pseudonocardiaceae</taxon>
        <taxon>Pseudonocardia</taxon>
    </lineage>
</organism>
<feature type="compositionally biased region" description="Pro residues" evidence="1">
    <location>
        <begin position="223"/>
        <end position="248"/>
    </location>
</feature>
<reference evidence="2 3" key="1">
    <citation type="submission" date="2020-11" db="EMBL/GenBank/DDBJ databases">
        <title>Pseudonocardia abyssalis sp. nov. and Pseudonocardia oceani sp. nov., description and phylogenomic analysis of two novel actinomycetes isolated from the deep Southern Ocean.</title>
        <authorList>
            <person name="Parra J."/>
        </authorList>
    </citation>
    <scope>NUCLEOTIDE SEQUENCE [LARGE SCALE GENOMIC DNA]</scope>
    <source>
        <strain evidence="2 3">KRD-168</strain>
    </source>
</reference>
<dbReference type="Proteomes" id="UP000694287">
    <property type="component" value="Unassembled WGS sequence"/>
</dbReference>
<sequence length="419" mass="40306">MDALPPTRRRSPHPVTVADLLCRYATTPVTDARPPAGPPGEPVPVSALLRREGRARRALDRPLVPRGHSRPGPGPASDEPPRHNVRKAAAAAGALFVVGAVFGTTSLEEALLLPSPEADAEEPTAGSAGIAGSAARPGLVPGPGVTLASAALPLADTAPVDGADIGRAVLGPFAPGAAAPGGPGASPAASSPSAPVLPTAPGAAGPGAVDPGAVDPGAAGPAPTGPSPVAPPPAGPSPSEPGPSPAAPEAPTVSVPTPDLGTPEVDVPAVVVAPTPLGPVSTPPITVGAAAVTTPDLGVTVDDEGVGVAITDTVVDLPDTDVGPLDAGPVGLGETSATLPALTVEGAEVLQLGPEPELTVPGIGLSATEIETPPLTVGGTELDLPDVELPEISTSEVPVVETVTGLLGGDAPSLGGLLG</sequence>
<name>A0ABS6UQU9_9PSEU</name>
<feature type="region of interest" description="Disordered" evidence="1">
    <location>
        <begin position="179"/>
        <end position="262"/>
    </location>
</feature>
<feature type="compositionally biased region" description="Basic and acidic residues" evidence="1">
    <location>
        <begin position="49"/>
        <end position="60"/>
    </location>
</feature>
<dbReference type="RefSeq" id="WP_218616004.1">
    <property type="nucleotide sequence ID" value="NZ_JADQDK010000001.1"/>
</dbReference>
<feature type="region of interest" description="Disordered" evidence="1">
    <location>
        <begin position="26"/>
        <end position="82"/>
    </location>
</feature>